<name>A0A4Y9Z2I0_9AGAM</name>
<dbReference type="Proteomes" id="UP000298327">
    <property type="component" value="Unassembled WGS sequence"/>
</dbReference>
<sequence>MAHGAASQAGKKGHSAKHGRTIQTLLRYIMEGLRISAGPGDEGRWTATRVRNEEEVRRWQDAVVSAAIGL</sequence>
<accession>A0A4Y9Z2I0</accession>
<comment type="caution">
    <text evidence="1">The sequence shown here is derived from an EMBL/GenBank/DDBJ whole genome shotgun (WGS) entry which is preliminary data.</text>
</comment>
<evidence type="ECO:0000313" key="2">
    <source>
        <dbReference type="Proteomes" id="UP000298327"/>
    </source>
</evidence>
<gene>
    <name evidence="1" type="ORF">EVG20_g3406</name>
</gene>
<dbReference type="AlphaFoldDB" id="A0A4Y9Z2I0"/>
<dbReference type="EMBL" id="SEOQ01000152">
    <property type="protein sequence ID" value="TFY68814.1"/>
    <property type="molecule type" value="Genomic_DNA"/>
</dbReference>
<organism evidence="1 2">
    <name type="scientific">Dentipellis fragilis</name>
    <dbReference type="NCBI Taxonomy" id="205917"/>
    <lineage>
        <taxon>Eukaryota</taxon>
        <taxon>Fungi</taxon>
        <taxon>Dikarya</taxon>
        <taxon>Basidiomycota</taxon>
        <taxon>Agaricomycotina</taxon>
        <taxon>Agaricomycetes</taxon>
        <taxon>Russulales</taxon>
        <taxon>Hericiaceae</taxon>
        <taxon>Dentipellis</taxon>
    </lineage>
</organism>
<keyword evidence="2" id="KW-1185">Reference proteome</keyword>
<protein>
    <submittedName>
        <fullName evidence="1">Uncharacterized protein</fullName>
    </submittedName>
</protein>
<reference evidence="1 2" key="1">
    <citation type="submission" date="2019-02" db="EMBL/GenBank/DDBJ databases">
        <title>Genome sequencing of the rare red list fungi Dentipellis fragilis.</title>
        <authorList>
            <person name="Buettner E."/>
            <person name="Kellner H."/>
        </authorList>
    </citation>
    <scope>NUCLEOTIDE SEQUENCE [LARGE SCALE GENOMIC DNA]</scope>
    <source>
        <strain evidence="1 2">DSM 105465</strain>
    </source>
</reference>
<evidence type="ECO:0000313" key="1">
    <source>
        <dbReference type="EMBL" id="TFY68814.1"/>
    </source>
</evidence>
<proteinExistence type="predicted"/>